<comment type="similarity">
    <text evidence="1">Belongs to the sigma-70 factor family. ECF subfamily.</text>
</comment>
<dbReference type="EMBL" id="JAALAA010000032">
    <property type="protein sequence ID" value="NGN95863.1"/>
    <property type="molecule type" value="Genomic_DNA"/>
</dbReference>
<dbReference type="PANTHER" id="PTHR43133:SF50">
    <property type="entry name" value="ECF RNA POLYMERASE SIGMA FACTOR SIGM"/>
    <property type="match status" value="1"/>
</dbReference>
<keyword evidence="9" id="KW-1185">Reference proteome</keyword>
<dbReference type="Gene3D" id="1.10.1740.10">
    <property type="match status" value="1"/>
</dbReference>
<keyword evidence="3" id="KW-0731">Sigma factor</keyword>
<dbReference type="Gene3D" id="1.10.10.10">
    <property type="entry name" value="Winged helix-like DNA-binding domain superfamily/Winged helix DNA-binding domain"/>
    <property type="match status" value="1"/>
</dbReference>
<evidence type="ECO:0000259" key="6">
    <source>
        <dbReference type="Pfam" id="PF04542"/>
    </source>
</evidence>
<evidence type="ECO:0000256" key="5">
    <source>
        <dbReference type="ARBA" id="ARBA00023163"/>
    </source>
</evidence>
<dbReference type="GO" id="GO:0006352">
    <property type="term" value="P:DNA-templated transcription initiation"/>
    <property type="evidence" value="ECO:0007669"/>
    <property type="project" value="InterPro"/>
</dbReference>
<dbReference type="Pfam" id="PF08281">
    <property type="entry name" value="Sigma70_r4_2"/>
    <property type="match status" value="1"/>
</dbReference>
<sequence length="159" mass="17883">MTRDEFTKFYAGNKDRCLRAAIAYGIAPDRAEEAVAEAFARAWSRWPSVRSADSPRAWVVRTAINADISWWRRRRREVVTEPPERPAATHDLDTSSVLIEAVRRLPPRQREVVVHRYLLDLDTATTARALGIAPGTAKALLHHALATLRAELTFEGNPS</sequence>
<dbReference type="GO" id="GO:0003677">
    <property type="term" value="F:DNA binding"/>
    <property type="evidence" value="ECO:0007669"/>
    <property type="project" value="UniProtKB-KW"/>
</dbReference>
<name>A0A6M1R0N1_9ACTN</name>
<dbReference type="Proteomes" id="UP000483261">
    <property type="component" value="Unassembled WGS sequence"/>
</dbReference>
<dbReference type="InterPro" id="IPR039425">
    <property type="entry name" value="RNA_pol_sigma-70-like"/>
</dbReference>
<evidence type="ECO:0000256" key="1">
    <source>
        <dbReference type="ARBA" id="ARBA00010641"/>
    </source>
</evidence>
<evidence type="ECO:0000256" key="4">
    <source>
        <dbReference type="ARBA" id="ARBA00023125"/>
    </source>
</evidence>
<keyword evidence="5" id="KW-0804">Transcription</keyword>
<dbReference type="AlphaFoldDB" id="A0A6M1R0N1"/>
<dbReference type="InterPro" id="IPR013324">
    <property type="entry name" value="RNA_pol_sigma_r3/r4-like"/>
</dbReference>
<evidence type="ECO:0000313" key="9">
    <source>
        <dbReference type="Proteomes" id="UP000483261"/>
    </source>
</evidence>
<dbReference type="Pfam" id="PF04542">
    <property type="entry name" value="Sigma70_r2"/>
    <property type="match status" value="1"/>
</dbReference>
<evidence type="ECO:0000259" key="7">
    <source>
        <dbReference type="Pfam" id="PF08281"/>
    </source>
</evidence>
<keyword evidence="2" id="KW-0805">Transcription regulation</keyword>
<feature type="domain" description="RNA polymerase sigma-70 region 2" evidence="6">
    <location>
        <begin position="13"/>
        <end position="76"/>
    </location>
</feature>
<gene>
    <name evidence="8" type="ORF">G5C66_24380</name>
</gene>
<dbReference type="CDD" id="cd06171">
    <property type="entry name" value="Sigma70_r4"/>
    <property type="match status" value="1"/>
</dbReference>
<protein>
    <submittedName>
        <fullName evidence="8">Sigma-70 family RNA polymerase sigma factor</fullName>
    </submittedName>
</protein>
<reference evidence="8 9" key="1">
    <citation type="submission" date="2020-02" db="EMBL/GenBank/DDBJ databases">
        <title>Whole-genome analyses of novel actinobacteria.</title>
        <authorList>
            <person name="Sahin N."/>
        </authorList>
    </citation>
    <scope>NUCLEOTIDE SEQUENCE [LARGE SCALE GENOMIC DNA]</scope>
    <source>
        <strain evidence="8 9">KC13</strain>
    </source>
</reference>
<dbReference type="GO" id="GO:0016987">
    <property type="term" value="F:sigma factor activity"/>
    <property type="evidence" value="ECO:0007669"/>
    <property type="project" value="UniProtKB-KW"/>
</dbReference>
<dbReference type="InterPro" id="IPR013325">
    <property type="entry name" value="RNA_pol_sigma_r2"/>
</dbReference>
<dbReference type="SUPFAM" id="SSF88946">
    <property type="entry name" value="Sigma2 domain of RNA polymerase sigma factors"/>
    <property type="match status" value="1"/>
</dbReference>
<evidence type="ECO:0000256" key="2">
    <source>
        <dbReference type="ARBA" id="ARBA00023015"/>
    </source>
</evidence>
<organism evidence="8 9">
    <name type="scientific">Nocardioides turkmenicus</name>
    <dbReference type="NCBI Taxonomy" id="2711220"/>
    <lineage>
        <taxon>Bacteria</taxon>
        <taxon>Bacillati</taxon>
        <taxon>Actinomycetota</taxon>
        <taxon>Actinomycetes</taxon>
        <taxon>Propionibacteriales</taxon>
        <taxon>Nocardioidaceae</taxon>
        <taxon>Nocardioides</taxon>
    </lineage>
</organism>
<keyword evidence="4" id="KW-0238">DNA-binding</keyword>
<dbReference type="PANTHER" id="PTHR43133">
    <property type="entry name" value="RNA POLYMERASE ECF-TYPE SIGMA FACTO"/>
    <property type="match status" value="1"/>
</dbReference>
<proteinExistence type="inferred from homology"/>
<dbReference type="RefSeq" id="WP_165114087.1">
    <property type="nucleotide sequence ID" value="NZ_JAALAA010000032.1"/>
</dbReference>
<accession>A0A6M1R0N1</accession>
<dbReference type="InterPro" id="IPR014284">
    <property type="entry name" value="RNA_pol_sigma-70_dom"/>
</dbReference>
<dbReference type="SUPFAM" id="SSF88659">
    <property type="entry name" value="Sigma3 and sigma4 domains of RNA polymerase sigma factors"/>
    <property type="match status" value="1"/>
</dbReference>
<evidence type="ECO:0000256" key="3">
    <source>
        <dbReference type="ARBA" id="ARBA00023082"/>
    </source>
</evidence>
<evidence type="ECO:0000313" key="8">
    <source>
        <dbReference type="EMBL" id="NGN95863.1"/>
    </source>
</evidence>
<comment type="caution">
    <text evidence="8">The sequence shown here is derived from an EMBL/GenBank/DDBJ whole genome shotgun (WGS) entry which is preliminary data.</text>
</comment>
<dbReference type="NCBIfam" id="TIGR02937">
    <property type="entry name" value="sigma70-ECF"/>
    <property type="match status" value="1"/>
</dbReference>
<dbReference type="InterPro" id="IPR036388">
    <property type="entry name" value="WH-like_DNA-bd_sf"/>
</dbReference>
<feature type="domain" description="RNA polymerase sigma factor 70 region 4 type 2" evidence="7">
    <location>
        <begin position="98"/>
        <end position="148"/>
    </location>
</feature>
<dbReference type="InterPro" id="IPR013249">
    <property type="entry name" value="RNA_pol_sigma70_r4_t2"/>
</dbReference>
<dbReference type="InterPro" id="IPR007627">
    <property type="entry name" value="RNA_pol_sigma70_r2"/>
</dbReference>